<reference evidence="2 3" key="1">
    <citation type="submission" date="2020-12" db="EMBL/GenBank/DDBJ databases">
        <title>FDA dAtabase for Regulatory Grade micrObial Sequences (FDA-ARGOS): Supporting development and validation of Infectious Disease Dx tests.</title>
        <authorList>
            <person name="Nelson B."/>
            <person name="Plummer A."/>
            <person name="Tallon L."/>
            <person name="Sadzewicz L."/>
            <person name="Zhao X."/>
            <person name="Boylan J."/>
            <person name="Ott S."/>
            <person name="Bowen H."/>
            <person name="Vavikolanu K."/>
            <person name="Mehta A."/>
            <person name="Aluvathingal J."/>
            <person name="Nadendla S."/>
            <person name="Myers T."/>
            <person name="Yan Y."/>
            <person name="Sichtig H."/>
        </authorList>
    </citation>
    <scope>NUCLEOTIDE SEQUENCE [LARGE SCALE GENOMIC DNA]</scope>
    <source>
        <strain evidence="2 3">FDAARGOS_1049</strain>
    </source>
</reference>
<evidence type="ECO:0000313" key="2">
    <source>
        <dbReference type="EMBL" id="QQC64337.1"/>
    </source>
</evidence>
<dbReference type="EMBL" id="CP066075">
    <property type="protein sequence ID" value="QQC64337.1"/>
    <property type="molecule type" value="Genomic_DNA"/>
</dbReference>
<accession>A0A7T4T8W9</accession>
<keyword evidence="1" id="KW-0472">Membrane</keyword>
<dbReference type="Proteomes" id="UP000595610">
    <property type="component" value="Chromosome 1"/>
</dbReference>
<keyword evidence="1" id="KW-0812">Transmembrane</keyword>
<organism evidence="2 3">
    <name type="scientific">Paraburkholderia ginsengisoli</name>
    <dbReference type="NCBI Taxonomy" id="311231"/>
    <lineage>
        <taxon>Bacteria</taxon>
        <taxon>Pseudomonadati</taxon>
        <taxon>Pseudomonadota</taxon>
        <taxon>Betaproteobacteria</taxon>
        <taxon>Burkholderiales</taxon>
        <taxon>Burkholderiaceae</taxon>
        <taxon>Paraburkholderia</taxon>
    </lineage>
</organism>
<proteinExistence type="predicted"/>
<keyword evidence="3" id="KW-1185">Reference proteome</keyword>
<evidence type="ECO:0000313" key="3">
    <source>
        <dbReference type="Proteomes" id="UP000595610"/>
    </source>
</evidence>
<dbReference type="Pfam" id="PF12553">
    <property type="entry name" value="DUF3742"/>
    <property type="match status" value="1"/>
</dbReference>
<dbReference type="AlphaFoldDB" id="A0A7T4T8W9"/>
<feature type="transmembrane region" description="Helical" evidence="1">
    <location>
        <begin position="48"/>
        <end position="81"/>
    </location>
</feature>
<dbReference type="KEGG" id="pgis:I6I06_02235"/>
<sequence>MAADRHHSGIAYRVGHWLGHAWRWFVVREQHAVDSLIRIGVPKTAAWVILWIVKLALLGVLLYGAFWLAILLAFAIAAAWIARNNDWSKDPEPEWRHGPTGYGLYASNGYRIDPHDPEDEQD</sequence>
<dbReference type="InterPro" id="IPR022213">
    <property type="entry name" value="DUF3742"/>
</dbReference>
<protein>
    <submittedName>
        <fullName evidence="2">DUF3742 family protein</fullName>
    </submittedName>
</protein>
<dbReference type="RefSeq" id="WP_042322937.1">
    <property type="nucleotide sequence ID" value="NZ_CP066075.1"/>
</dbReference>
<name>A0A7T4T8W9_9BURK</name>
<evidence type="ECO:0000256" key="1">
    <source>
        <dbReference type="SAM" id="Phobius"/>
    </source>
</evidence>
<keyword evidence="1" id="KW-1133">Transmembrane helix</keyword>
<gene>
    <name evidence="2" type="ORF">I6I06_02235</name>
</gene>